<dbReference type="AlphaFoldDB" id="A0A9P6PWB8"/>
<evidence type="ECO:0000259" key="9">
    <source>
        <dbReference type="PROSITE" id="PS50171"/>
    </source>
</evidence>
<evidence type="ECO:0000256" key="7">
    <source>
        <dbReference type="ARBA" id="ARBA00023242"/>
    </source>
</evidence>
<protein>
    <recommendedName>
        <fullName evidence="9">Matrin-type domain-containing protein</fullName>
    </recommendedName>
</protein>
<dbReference type="InterPro" id="IPR000690">
    <property type="entry name" value="Matrin/U1-C_Znf_C2H2"/>
</dbReference>
<feature type="compositionally biased region" description="Basic and acidic residues" evidence="8">
    <location>
        <begin position="335"/>
        <end position="350"/>
    </location>
</feature>
<evidence type="ECO:0000256" key="8">
    <source>
        <dbReference type="SAM" id="MobiDB-lite"/>
    </source>
</evidence>
<dbReference type="PANTHER" id="PTHR12786">
    <property type="entry name" value="SPLICING FACTOR SF3A-RELATED"/>
    <property type="match status" value="1"/>
</dbReference>
<dbReference type="GO" id="GO:0003723">
    <property type="term" value="F:RNA binding"/>
    <property type="evidence" value="ECO:0007669"/>
    <property type="project" value="InterPro"/>
</dbReference>
<dbReference type="Proteomes" id="UP000807716">
    <property type="component" value="Unassembled WGS sequence"/>
</dbReference>
<dbReference type="Pfam" id="PF16837">
    <property type="entry name" value="SF3A3"/>
    <property type="match status" value="1"/>
</dbReference>
<evidence type="ECO:0000256" key="5">
    <source>
        <dbReference type="ARBA" id="ARBA00022771"/>
    </source>
</evidence>
<evidence type="ECO:0000256" key="3">
    <source>
        <dbReference type="ARBA" id="ARBA00022553"/>
    </source>
</evidence>
<evidence type="ECO:0000313" key="11">
    <source>
        <dbReference type="Proteomes" id="UP000807716"/>
    </source>
</evidence>
<comment type="similarity">
    <text evidence="2">Belongs to the SF3A3 family.</text>
</comment>
<dbReference type="PROSITE" id="PS00028">
    <property type="entry name" value="ZINC_FINGER_C2H2_1"/>
    <property type="match status" value="1"/>
</dbReference>
<dbReference type="InterPro" id="IPR024598">
    <property type="entry name" value="SF3a60/Prp9_C"/>
</dbReference>
<reference evidence="10" key="1">
    <citation type="journal article" date="2020" name="Fungal Divers.">
        <title>Resolving the Mortierellaceae phylogeny through synthesis of multi-gene phylogenetics and phylogenomics.</title>
        <authorList>
            <person name="Vandepol N."/>
            <person name="Liber J."/>
            <person name="Desiro A."/>
            <person name="Na H."/>
            <person name="Kennedy M."/>
            <person name="Barry K."/>
            <person name="Grigoriev I.V."/>
            <person name="Miller A.N."/>
            <person name="O'Donnell K."/>
            <person name="Stajich J.E."/>
            <person name="Bonito G."/>
        </authorList>
    </citation>
    <scope>NUCLEOTIDE SEQUENCE</scope>
    <source>
        <strain evidence="10">BC1065</strain>
    </source>
</reference>
<dbReference type="PROSITE" id="PS50171">
    <property type="entry name" value="ZF_MATRIN"/>
    <property type="match status" value="1"/>
</dbReference>
<keyword evidence="5" id="KW-0863">Zinc-finger</keyword>
<dbReference type="InterPro" id="IPR021966">
    <property type="entry name" value="SF3a60_bindingd"/>
</dbReference>
<dbReference type="InterPro" id="IPR031774">
    <property type="entry name" value="SF3A3_dom"/>
</dbReference>
<comment type="subcellular location">
    <subcellularLocation>
        <location evidence="1">Nucleus</location>
    </subcellularLocation>
</comment>
<evidence type="ECO:0000256" key="2">
    <source>
        <dbReference type="ARBA" id="ARBA00008776"/>
    </source>
</evidence>
<dbReference type="Gene3D" id="3.30.160.60">
    <property type="entry name" value="Classic Zinc Finger"/>
    <property type="match status" value="1"/>
</dbReference>
<keyword evidence="11" id="KW-1185">Reference proteome</keyword>
<comment type="caution">
    <text evidence="10">The sequence shown here is derived from an EMBL/GenBank/DDBJ whole genome shotgun (WGS) entry which is preliminary data.</text>
</comment>
<keyword evidence="3" id="KW-0597">Phosphoprotein</keyword>
<dbReference type="InterPro" id="IPR013087">
    <property type="entry name" value="Znf_C2H2_type"/>
</dbReference>
<organism evidence="10 11">
    <name type="scientific">Actinomortierella ambigua</name>
    <dbReference type="NCBI Taxonomy" id="1343610"/>
    <lineage>
        <taxon>Eukaryota</taxon>
        <taxon>Fungi</taxon>
        <taxon>Fungi incertae sedis</taxon>
        <taxon>Mucoromycota</taxon>
        <taxon>Mortierellomycotina</taxon>
        <taxon>Mortierellomycetes</taxon>
        <taxon>Mortierellales</taxon>
        <taxon>Mortierellaceae</taxon>
        <taxon>Actinomortierella</taxon>
    </lineage>
</organism>
<keyword evidence="4" id="KW-0479">Metal-binding</keyword>
<evidence type="ECO:0000256" key="4">
    <source>
        <dbReference type="ARBA" id="ARBA00022723"/>
    </source>
</evidence>
<keyword evidence="7" id="KW-0539">Nucleus</keyword>
<dbReference type="InterPro" id="IPR003604">
    <property type="entry name" value="Matrin/U1-like-C_Znf_C2H2"/>
</dbReference>
<proteinExistence type="inferred from homology"/>
<feature type="compositionally biased region" description="Acidic residues" evidence="8">
    <location>
        <begin position="351"/>
        <end position="366"/>
    </location>
</feature>
<dbReference type="GO" id="GO:0000398">
    <property type="term" value="P:mRNA splicing, via spliceosome"/>
    <property type="evidence" value="ECO:0007669"/>
    <property type="project" value="InterPro"/>
</dbReference>
<dbReference type="EMBL" id="JAAAJB010000528">
    <property type="protein sequence ID" value="KAG0254259.1"/>
    <property type="molecule type" value="Genomic_DNA"/>
</dbReference>
<keyword evidence="6" id="KW-0862">Zinc</keyword>
<feature type="region of interest" description="Disordered" evidence="8">
    <location>
        <begin position="335"/>
        <end position="366"/>
    </location>
</feature>
<evidence type="ECO:0000313" key="10">
    <source>
        <dbReference type="EMBL" id="KAG0254259.1"/>
    </source>
</evidence>
<evidence type="ECO:0000256" key="6">
    <source>
        <dbReference type="ARBA" id="ARBA00022833"/>
    </source>
</evidence>
<dbReference type="GO" id="GO:0005681">
    <property type="term" value="C:spliceosomal complex"/>
    <property type="evidence" value="ECO:0007669"/>
    <property type="project" value="InterPro"/>
</dbReference>
<dbReference type="InterPro" id="IPR036236">
    <property type="entry name" value="Znf_C2H2_sf"/>
</dbReference>
<dbReference type="Pfam" id="PF11931">
    <property type="entry name" value="SF3a60_Prp9_C"/>
    <property type="match status" value="1"/>
</dbReference>
<sequence>MDTILEHQRRLHEEVDRLEQAVVDQFMLNPKTHRERLFRDLTVDSYLDRIQTGNKNLQSIYKDEDGSRKKEIDTISGANEFEEFYNRLRIIKDHHRRYPNESVEPMELEFVLESPTPEQLESLDSQFTGEESVGRYLDLHELHQMYMNLKNFKRASYLQYLSEFTLFEQMPKEDKNADYQKYLDAMNLYLGQFLRRAKPLTNIPQIKANAWVEFEKQWQEGTVPGWPKPAVLAEPPSMELFCVACKKLFAKESVYTAHLTGKKHLREVAKLEAEGGSTTAITATAGTAASTELAEAQAKAIEDKIKPEKDMAWGETLAKTFAEILTQKIDETKENVERRQTLTGHERDLELVEDQPELPESDDEEEEKVYNPLKLPLGWDGKPIPFWLYKLHGLGVEYTCEICGGYVYKGRKAFDKHFQERRHANGMRSLGIPNTRQFHEITGIEDALALWKRIEGTRPETVKRDQIEEYEDDEGNVFNKKTYEDLKRQGLI</sequence>
<dbReference type="Pfam" id="PF12108">
    <property type="entry name" value="SF3a60_bindingd"/>
    <property type="match status" value="1"/>
</dbReference>
<feature type="domain" description="Matrin-type" evidence="9">
    <location>
        <begin position="398"/>
        <end position="429"/>
    </location>
</feature>
<dbReference type="GO" id="GO:0008270">
    <property type="term" value="F:zinc ion binding"/>
    <property type="evidence" value="ECO:0007669"/>
    <property type="project" value="UniProtKB-KW"/>
</dbReference>
<dbReference type="SMART" id="SM00355">
    <property type="entry name" value="ZnF_C2H2"/>
    <property type="match status" value="2"/>
</dbReference>
<dbReference type="PANTHER" id="PTHR12786:SF2">
    <property type="entry name" value="SPLICING FACTOR 3A SUBUNIT 3"/>
    <property type="match status" value="1"/>
</dbReference>
<dbReference type="InterPro" id="IPR022755">
    <property type="entry name" value="Znf_C2H2_jaz"/>
</dbReference>
<dbReference type="SUPFAM" id="SSF57667">
    <property type="entry name" value="beta-beta-alpha zinc fingers"/>
    <property type="match status" value="1"/>
</dbReference>
<accession>A0A9P6PWB8</accession>
<dbReference type="SMART" id="SM00451">
    <property type="entry name" value="ZnF_U1"/>
    <property type="match status" value="1"/>
</dbReference>
<dbReference type="InterPro" id="IPR051421">
    <property type="entry name" value="RNA_Proc_DNA_Dmg_Regulator"/>
</dbReference>
<dbReference type="Pfam" id="PF12171">
    <property type="entry name" value="zf-C2H2_jaz"/>
    <property type="match status" value="1"/>
</dbReference>
<dbReference type="OrthoDB" id="2160351at2759"/>
<name>A0A9P6PWB8_9FUNG</name>
<gene>
    <name evidence="10" type="ORF">DFQ27_006945</name>
</gene>
<evidence type="ECO:0000256" key="1">
    <source>
        <dbReference type="ARBA" id="ARBA00004123"/>
    </source>
</evidence>